<evidence type="ECO:0000313" key="5">
    <source>
        <dbReference type="EMBL" id="CAD8890713.1"/>
    </source>
</evidence>
<dbReference type="GO" id="GO:0005524">
    <property type="term" value="F:ATP binding"/>
    <property type="evidence" value="ECO:0007669"/>
    <property type="project" value="UniProtKB-KW"/>
</dbReference>
<protein>
    <recommendedName>
        <fullName evidence="4">Protein kinase domain-containing protein</fullName>
    </recommendedName>
</protein>
<dbReference type="InterPro" id="IPR051681">
    <property type="entry name" value="Ser/Thr_Kinases-Pseudokinases"/>
</dbReference>
<dbReference type="Pfam" id="PF00069">
    <property type="entry name" value="Pkinase"/>
    <property type="match status" value="1"/>
</dbReference>
<feature type="compositionally biased region" description="Basic and acidic residues" evidence="3">
    <location>
        <begin position="306"/>
        <end position="315"/>
    </location>
</feature>
<sequence length="366" mass="41129">MLAGMGKEDVEEAQREALLMSRLRHPNIVLIMGISTSYADAPKNTVIESLCILTEFMEMGSLADILQTVRQQENPEECPEANAVSPSCRREKYGPIAWDTERMVSCALQAARGIAYLHSCQPPICHRDLKCSNIEVDARWVVKVTDFGVSRILPDVPSPPSCEHAEEERVGLLRDDRLVDEKDPTVPLGLTSNLGTTAYAAPEMLVPAKRTHYSLKVDVYSFGMVLWEMLERQPPFMELKSRFDIMEAVVEGRRPLIHASCSDGYANLFRWCVAHAPQDRPTFPFIVRKLEDEAERAQEASRAATARRESGKEQEGVLAAEAGDGERARSRSQGSFHDRGRSFDYSSKMLEQCDNVHSLEGYIWHD</sequence>
<feature type="domain" description="Protein kinase" evidence="4">
    <location>
        <begin position="1"/>
        <end position="295"/>
    </location>
</feature>
<accession>A0A7S1BNC5</accession>
<dbReference type="SMART" id="SM00220">
    <property type="entry name" value="S_TKc"/>
    <property type="match status" value="1"/>
</dbReference>
<evidence type="ECO:0000256" key="3">
    <source>
        <dbReference type="SAM" id="MobiDB-lite"/>
    </source>
</evidence>
<reference evidence="5" key="1">
    <citation type="submission" date="2021-01" db="EMBL/GenBank/DDBJ databases">
        <authorList>
            <person name="Corre E."/>
            <person name="Pelletier E."/>
            <person name="Niang G."/>
            <person name="Scheremetjew M."/>
            <person name="Finn R."/>
            <person name="Kale V."/>
            <person name="Holt S."/>
            <person name="Cochrane G."/>
            <person name="Meng A."/>
            <person name="Brown T."/>
            <person name="Cohen L."/>
        </authorList>
    </citation>
    <scope>NUCLEOTIDE SEQUENCE</scope>
    <source>
        <strain evidence="5">308</strain>
    </source>
</reference>
<dbReference type="PANTHER" id="PTHR44329">
    <property type="entry name" value="SERINE/THREONINE-PROTEIN KINASE TNNI3K-RELATED"/>
    <property type="match status" value="1"/>
</dbReference>
<dbReference type="GO" id="GO:0004674">
    <property type="term" value="F:protein serine/threonine kinase activity"/>
    <property type="evidence" value="ECO:0007669"/>
    <property type="project" value="TreeGrafter"/>
</dbReference>
<dbReference type="AlphaFoldDB" id="A0A7S1BNC5"/>
<proteinExistence type="predicted"/>
<dbReference type="PANTHER" id="PTHR44329:SF298">
    <property type="entry name" value="MIXED LINEAGE KINASE DOMAIN-LIKE PROTEIN"/>
    <property type="match status" value="1"/>
</dbReference>
<dbReference type="Gene3D" id="1.10.510.10">
    <property type="entry name" value="Transferase(Phosphotransferase) domain 1"/>
    <property type="match status" value="1"/>
</dbReference>
<dbReference type="InterPro" id="IPR011009">
    <property type="entry name" value="Kinase-like_dom_sf"/>
</dbReference>
<evidence type="ECO:0000256" key="2">
    <source>
        <dbReference type="ARBA" id="ARBA00022840"/>
    </source>
</evidence>
<evidence type="ECO:0000259" key="4">
    <source>
        <dbReference type="PROSITE" id="PS50011"/>
    </source>
</evidence>
<feature type="region of interest" description="Disordered" evidence="3">
    <location>
        <begin position="297"/>
        <end position="340"/>
    </location>
</feature>
<keyword evidence="1" id="KW-0547">Nucleotide-binding</keyword>
<evidence type="ECO:0000256" key="1">
    <source>
        <dbReference type="ARBA" id="ARBA00022741"/>
    </source>
</evidence>
<gene>
    <name evidence="5" type="ORF">CHYS00102_LOCUS17918</name>
</gene>
<name>A0A7S1BNC5_9STRA</name>
<dbReference type="SUPFAM" id="SSF56112">
    <property type="entry name" value="Protein kinase-like (PK-like)"/>
    <property type="match status" value="1"/>
</dbReference>
<dbReference type="PROSITE" id="PS50011">
    <property type="entry name" value="PROTEIN_KINASE_DOM"/>
    <property type="match status" value="1"/>
</dbReference>
<dbReference type="EMBL" id="HBFR01025014">
    <property type="protein sequence ID" value="CAD8890713.1"/>
    <property type="molecule type" value="Transcribed_RNA"/>
</dbReference>
<organism evidence="5">
    <name type="scientific">Corethron hystrix</name>
    <dbReference type="NCBI Taxonomy" id="216773"/>
    <lineage>
        <taxon>Eukaryota</taxon>
        <taxon>Sar</taxon>
        <taxon>Stramenopiles</taxon>
        <taxon>Ochrophyta</taxon>
        <taxon>Bacillariophyta</taxon>
        <taxon>Coscinodiscophyceae</taxon>
        <taxon>Corethrophycidae</taxon>
        <taxon>Corethrales</taxon>
        <taxon>Corethraceae</taxon>
        <taxon>Corethron</taxon>
    </lineage>
</organism>
<keyword evidence="2" id="KW-0067">ATP-binding</keyword>
<dbReference type="InterPro" id="IPR000719">
    <property type="entry name" value="Prot_kinase_dom"/>
</dbReference>